<protein>
    <submittedName>
        <fullName evidence="1">Uncharacterized protein</fullName>
    </submittedName>
</protein>
<dbReference type="Proteomes" id="UP001049518">
    <property type="component" value="Chromosome"/>
</dbReference>
<sequence>MTGTFDGSEHRHAYPRLYELMNALQGRRFTTRLRASPLAVIVTRPDDPTGATQTITCRPRPTDYDRMWFFNDATGEPIAEAADIVDAAVIIAGHLSPAP</sequence>
<accession>A0ABX8QQ10</accession>
<dbReference type="RefSeq" id="WP_231334004.1">
    <property type="nucleotide sequence ID" value="NZ_CP059572.1"/>
</dbReference>
<keyword evidence="2" id="KW-1185">Reference proteome</keyword>
<name>A0ABX8QQ10_9ACTN</name>
<proteinExistence type="predicted"/>
<gene>
    <name evidence="1" type="ORF">AGRA3207_001679</name>
</gene>
<organism evidence="1 2">
    <name type="scientific">Actinomadura graeca</name>
    <dbReference type="NCBI Taxonomy" id="2750812"/>
    <lineage>
        <taxon>Bacteria</taxon>
        <taxon>Bacillati</taxon>
        <taxon>Actinomycetota</taxon>
        <taxon>Actinomycetes</taxon>
        <taxon>Streptosporangiales</taxon>
        <taxon>Thermomonosporaceae</taxon>
        <taxon>Actinomadura</taxon>
    </lineage>
</organism>
<dbReference type="EMBL" id="CP059572">
    <property type="protein sequence ID" value="QXJ20886.1"/>
    <property type="molecule type" value="Genomic_DNA"/>
</dbReference>
<evidence type="ECO:0000313" key="1">
    <source>
        <dbReference type="EMBL" id="QXJ20886.1"/>
    </source>
</evidence>
<reference evidence="1" key="1">
    <citation type="submission" date="2020-07" db="EMBL/GenBank/DDBJ databases">
        <authorList>
            <person name="Tarantini F.S."/>
            <person name="Hong K.W."/>
            <person name="Chan K.G."/>
        </authorList>
    </citation>
    <scope>NUCLEOTIDE SEQUENCE</scope>
    <source>
        <strain evidence="1">32-07</strain>
    </source>
</reference>
<evidence type="ECO:0000313" key="2">
    <source>
        <dbReference type="Proteomes" id="UP001049518"/>
    </source>
</evidence>